<feature type="compositionally biased region" description="Polar residues" evidence="1">
    <location>
        <begin position="92"/>
        <end position="101"/>
    </location>
</feature>
<dbReference type="AlphaFoldDB" id="A0A938BRL9"/>
<feature type="region of interest" description="Disordered" evidence="1">
    <location>
        <begin position="80"/>
        <end position="101"/>
    </location>
</feature>
<comment type="caution">
    <text evidence="2">The sequence shown here is derived from an EMBL/GenBank/DDBJ whole genome shotgun (WGS) entry which is preliminary data.</text>
</comment>
<organism evidence="2 3">
    <name type="scientific">candidate division WOR-3 bacterium</name>
    <dbReference type="NCBI Taxonomy" id="2052148"/>
    <lineage>
        <taxon>Bacteria</taxon>
        <taxon>Bacteria division WOR-3</taxon>
    </lineage>
</organism>
<evidence type="ECO:0000256" key="1">
    <source>
        <dbReference type="SAM" id="MobiDB-lite"/>
    </source>
</evidence>
<gene>
    <name evidence="2" type="ORF">FJY68_07895</name>
</gene>
<name>A0A938BRL9_UNCW3</name>
<proteinExistence type="predicted"/>
<reference evidence="2" key="1">
    <citation type="submission" date="2019-03" db="EMBL/GenBank/DDBJ databases">
        <title>Lake Tanganyika Metagenome-Assembled Genomes (MAGs).</title>
        <authorList>
            <person name="Tran P."/>
        </authorList>
    </citation>
    <scope>NUCLEOTIDE SEQUENCE</scope>
    <source>
        <strain evidence="2">K_DeepCast_150m_m2_040</strain>
    </source>
</reference>
<evidence type="ECO:0000313" key="2">
    <source>
        <dbReference type="EMBL" id="MBM3331755.1"/>
    </source>
</evidence>
<dbReference type="PROSITE" id="PS51257">
    <property type="entry name" value="PROKAR_LIPOPROTEIN"/>
    <property type="match status" value="1"/>
</dbReference>
<protein>
    <submittedName>
        <fullName evidence="2">Uncharacterized protein</fullName>
    </submittedName>
</protein>
<accession>A0A938BRL9</accession>
<sequence>MNTRSRQLALVVALLTWMAGCTTTIRYVVADVSPSNPTITVIPMSPSGSDFAYADAATGHLISFGLRVVERPALAKLRTEVKGMTSPGGGTSPASLPSEVSKQSDVSSAWDPVALIGETHADYVLFVGDGPRVRLVRRETGQILSTGSLALGAGSTGSGCCLAPAFWGSLQSERERYRELLRSAGLVPK</sequence>
<evidence type="ECO:0000313" key="3">
    <source>
        <dbReference type="Proteomes" id="UP000779900"/>
    </source>
</evidence>
<dbReference type="Proteomes" id="UP000779900">
    <property type="component" value="Unassembled WGS sequence"/>
</dbReference>
<dbReference type="EMBL" id="VGIR01000042">
    <property type="protein sequence ID" value="MBM3331755.1"/>
    <property type="molecule type" value="Genomic_DNA"/>
</dbReference>